<protein>
    <submittedName>
        <fullName evidence="2">Uncharacterized protein</fullName>
    </submittedName>
</protein>
<feature type="signal peptide" evidence="1">
    <location>
        <begin position="1"/>
        <end position="33"/>
    </location>
</feature>
<organism evidence="2 3">
    <name type="scientific">Methylomusa anaerophila</name>
    <dbReference type="NCBI Taxonomy" id="1930071"/>
    <lineage>
        <taxon>Bacteria</taxon>
        <taxon>Bacillati</taxon>
        <taxon>Bacillota</taxon>
        <taxon>Negativicutes</taxon>
        <taxon>Selenomonadales</taxon>
        <taxon>Sporomusaceae</taxon>
        <taxon>Methylomusa</taxon>
    </lineage>
</organism>
<evidence type="ECO:0000313" key="2">
    <source>
        <dbReference type="EMBL" id="BBB89901.1"/>
    </source>
</evidence>
<feature type="chain" id="PRO_5039626044" evidence="1">
    <location>
        <begin position="34"/>
        <end position="302"/>
    </location>
</feature>
<accession>A0A348AFQ3</accession>
<dbReference type="RefSeq" id="WP_126306255.1">
    <property type="nucleotide sequence ID" value="NZ_AP018449.1"/>
</dbReference>
<proteinExistence type="predicted"/>
<dbReference type="EMBL" id="AP018449">
    <property type="protein sequence ID" value="BBB89901.1"/>
    <property type="molecule type" value="Genomic_DNA"/>
</dbReference>
<dbReference type="OrthoDB" id="1677056at2"/>
<name>A0A348AFQ3_9FIRM</name>
<dbReference type="Pfam" id="PF20316">
    <property type="entry name" value="DUF6612"/>
    <property type="match status" value="1"/>
</dbReference>
<keyword evidence="3" id="KW-1185">Reference proteome</keyword>
<reference evidence="2 3" key="1">
    <citation type="journal article" date="2018" name="Int. J. Syst. Evol. Microbiol.">
        <title>Methylomusa anaerophila gen. nov., sp. nov., an anaerobic methanol-utilizing bacterium isolated from a microbial fuel cell.</title>
        <authorList>
            <person name="Amano N."/>
            <person name="Yamamuro A."/>
            <person name="Miyahara M."/>
            <person name="Kouzuma A."/>
            <person name="Abe T."/>
            <person name="Watanabe K."/>
        </authorList>
    </citation>
    <scope>NUCLEOTIDE SEQUENCE [LARGE SCALE GENOMIC DNA]</scope>
    <source>
        <strain evidence="2 3">MMFC1</strain>
    </source>
</reference>
<dbReference type="KEGG" id="mana:MAMMFC1_00541"/>
<dbReference type="InterPro" id="IPR046720">
    <property type="entry name" value="DUF6612"/>
</dbReference>
<sequence>MRKIKLLSIITVLCIMTLFFSVFNSSASSPVTATDPKETVAKAYQKFQSLKSYHMTIDFTSVLSFRGNNINTVMKGEGDVRVKPMLGKNIMNITMDITSDNAPKKIERQLVQYFEETGNQITVYSNIDNQWIKQSTPNYYPLNEYDNYIKAITSVTQISEDANSTIFEVIASGSYLQENLERYMASAGMKNMKVTADLLQDLGDFKYTIAVDKKTSLISRMDIDLSDFMPKIANKLVESQNMPADQKTVIKEMFDNMKIITTVAFSEINRGEKITIPKEAKEAREVVPNPMIQTKPSKAAGL</sequence>
<gene>
    <name evidence="2" type="ORF">MAMMFC1_00541</name>
</gene>
<dbReference type="Gene3D" id="2.50.20.20">
    <property type="match status" value="1"/>
</dbReference>
<keyword evidence="1" id="KW-0732">Signal</keyword>
<evidence type="ECO:0000256" key="1">
    <source>
        <dbReference type="SAM" id="SignalP"/>
    </source>
</evidence>
<dbReference type="AlphaFoldDB" id="A0A348AFQ3"/>
<evidence type="ECO:0000313" key="3">
    <source>
        <dbReference type="Proteomes" id="UP000276437"/>
    </source>
</evidence>
<dbReference type="Proteomes" id="UP000276437">
    <property type="component" value="Chromosome"/>
</dbReference>